<dbReference type="PANTHER" id="PTHR22716">
    <property type="entry name" value="ETS CLASS TRANSCRIPTION FACTOR-RELATED-RELATED"/>
    <property type="match status" value="1"/>
</dbReference>
<evidence type="ECO:0000259" key="1">
    <source>
        <dbReference type="Pfam" id="PF25375"/>
    </source>
</evidence>
<comment type="caution">
    <text evidence="2">The sequence shown here is derived from an EMBL/GenBank/DDBJ whole genome shotgun (WGS) entry which is preliminary data.</text>
</comment>
<accession>A0A2G5TQF1</accession>
<dbReference type="AlphaFoldDB" id="A0A2G5TQF1"/>
<dbReference type="Proteomes" id="UP000230233">
    <property type="component" value="Chromosome V"/>
</dbReference>
<dbReference type="InterPro" id="IPR057432">
    <property type="entry name" value="Lin-15A/B-like_dom"/>
</dbReference>
<protein>
    <recommendedName>
        <fullName evidence="1">Lin-15A/B-like domain-containing protein</fullName>
    </recommendedName>
</protein>
<sequence length="281" mass="33008">MNEAIVKEEVIEETCNFTFKNGEYVEVKQEEPEQKPEYLLEKEIKTETSDDFFEDVKSEAEESYSEIEKVSTYVNKEKCEICQKMMPRNSLKMIKCEGNRLVLSEVFNVELFMGPNPIYVCHSHIQKVIHDIDNNVKLPRNQSDSVMRSFVRRNKHLMKASHSRNYRRICHVCHMSKDRSELVQIFSKGIRMVVMIGCILQGTHSVEQARDYIAYNNRRTCYSHQKESIDKIFEHLGVKNIQEFFKCPRLAMSGLVKIARNIDSNFTVYQFIDAFNTLFSK</sequence>
<reference evidence="3" key="1">
    <citation type="submission" date="2017-10" db="EMBL/GenBank/DDBJ databases">
        <title>Rapid genome shrinkage in a self-fertile nematode reveals novel sperm competition proteins.</title>
        <authorList>
            <person name="Yin D."/>
            <person name="Schwarz E.M."/>
            <person name="Thomas C.G."/>
            <person name="Felde R.L."/>
            <person name="Korf I.F."/>
            <person name="Cutter A.D."/>
            <person name="Schartner C.M."/>
            <person name="Ralston E.J."/>
            <person name="Meyer B.J."/>
            <person name="Haag E.S."/>
        </authorList>
    </citation>
    <scope>NUCLEOTIDE SEQUENCE [LARGE SCALE GENOMIC DNA]</scope>
    <source>
        <strain evidence="3">JU1422</strain>
    </source>
</reference>
<proteinExistence type="predicted"/>
<gene>
    <name evidence="2" type="primary">Cnig_chr_V.g21090</name>
    <name evidence="2" type="ORF">B9Z55_021090</name>
</gene>
<evidence type="ECO:0000313" key="2">
    <source>
        <dbReference type="EMBL" id="PIC29540.1"/>
    </source>
</evidence>
<dbReference type="EMBL" id="PDUG01000005">
    <property type="protein sequence ID" value="PIC29540.1"/>
    <property type="molecule type" value="Genomic_DNA"/>
</dbReference>
<dbReference type="GO" id="GO:0040027">
    <property type="term" value="P:negative regulation of vulval development"/>
    <property type="evidence" value="ECO:0007669"/>
    <property type="project" value="InterPro"/>
</dbReference>
<organism evidence="2 3">
    <name type="scientific">Caenorhabditis nigoni</name>
    <dbReference type="NCBI Taxonomy" id="1611254"/>
    <lineage>
        <taxon>Eukaryota</taxon>
        <taxon>Metazoa</taxon>
        <taxon>Ecdysozoa</taxon>
        <taxon>Nematoda</taxon>
        <taxon>Chromadorea</taxon>
        <taxon>Rhabditida</taxon>
        <taxon>Rhabditina</taxon>
        <taxon>Rhabditomorpha</taxon>
        <taxon>Rhabditoidea</taxon>
        <taxon>Rhabditidae</taxon>
        <taxon>Peloderinae</taxon>
        <taxon>Caenorhabditis</taxon>
    </lineage>
</organism>
<dbReference type="Pfam" id="PF25375">
    <property type="entry name" value="Lin-15B"/>
    <property type="match status" value="1"/>
</dbReference>
<keyword evidence="3" id="KW-1185">Reference proteome</keyword>
<evidence type="ECO:0000313" key="3">
    <source>
        <dbReference type="Proteomes" id="UP000230233"/>
    </source>
</evidence>
<feature type="domain" description="Lin-15A/B-like" evidence="1">
    <location>
        <begin position="167"/>
        <end position="280"/>
    </location>
</feature>
<dbReference type="PANTHER" id="PTHR22716:SF1">
    <property type="entry name" value="ETS CLASS TRANSCRIPTION FACTOR-RELATED"/>
    <property type="match status" value="1"/>
</dbReference>
<name>A0A2G5TQF1_9PELO</name>
<dbReference type="InterPro" id="IPR040129">
    <property type="entry name" value="Lin-15B-like"/>
</dbReference>